<keyword evidence="2" id="KW-1185">Reference proteome</keyword>
<name>A0A4Y2N569_ARAVE</name>
<proteinExistence type="predicted"/>
<organism evidence="1 2">
    <name type="scientific">Araneus ventricosus</name>
    <name type="common">Orbweaver spider</name>
    <name type="synonym">Epeira ventricosa</name>
    <dbReference type="NCBI Taxonomy" id="182803"/>
    <lineage>
        <taxon>Eukaryota</taxon>
        <taxon>Metazoa</taxon>
        <taxon>Ecdysozoa</taxon>
        <taxon>Arthropoda</taxon>
        <taxon>Chelicerata</taxon>
        <taxon>Arachnida</taxon>
        <taxon>Araneae</taxon>
        <taxon>Araneomorphae</taxon>
        <taxon>Entelegynae</taxon>
        <taxon>Araneoidea</taxon>
        <taxon>Araneidae</taxon>
        <taxon>Araneus</taxon>
    </lineage>
</organism>
<gene>
    <name evidence="1" type="ORF">AVEN_200136_1</name>
</gene>
<dbReference type="EMBL" id="BGPR01008553">
    <property type="protein sequence ID" value="GBN34511.1"/>
    <property type="molecule type" value="Genomic_DNA"/>
</dbReference>
<dbReference type="AlphaFoldDB" id="A0A4Y2N569"/>
<sequence length="57" mass="6511">MNSDKDTTTSKLFTIDELIKDKLSGANLSDDEEVVPPFFIDAMDSTGKRRTYFFCQK</sequence>
<comment type="caution">
    <text evidence="1">The sequence shown here is derived from an EMBL/GenBank/DDBJ whole genome shotgun (WGS) entry which is preliminary data.</text>
</comment>
<evidence type="ECO:0000313" key="1">
    <source>
        <dbReference type="EMBL" id="GBN34511.1"/>
    </source>
</evidence>
<dbReference type="OrthoDB" id="9909311at2759"/>
<dbReference type="Proteomes" id="UP000499080">
    <property type="component" value="Unassembled WGS sequence"/>
</dbReference>
<accession>A0A4Y2N569</accession>
<feature type="non-terminal residue" evidence="1">
    <location>
        <position position="57"/>
    </location>
</feature>
<protein>
    <submittedName>
        <fullName evidence="1">Uncharacterized protein</fullName>
    </submittedName>
</protein>
<evidence type="ECO:0000313" key="2">
    <source>
        <dbReference type="Proteomes" id="UP000499080"/>
    </source>
</evidence>
<reference evidence="1 2" key="1">
    <citation type="journal article" date="2019" name="Sci. Rep.">
        <title>Orb-weaving spider Araneus ventricosus genome elucidates the spidroin gene catalogue.</title>
        <authorList>
            <person name="Kono N."/>
            <person name="Nakamura H."/>
            <person name="Ohtoshi R."/>
            <person name="Moran D.A.P."/>
            <person name="Shinohara A."/>
            <person name="Yoshida Y."/>
            <person name="Fujiwara M."/>
            <person name="Mori M."/>
            <person name="Tomita M."/>
            <person name="Arakawa K."/>
        </authorList>
    </citation>
    <scope>NUCLEOTIDE SEQUENCE [LARGE SCALE GENOMIC DNA]</scope>
</reference>